<evidence type="ECO:0000256" key="1">
    <source>
        <dbReference type="SAM" id="MobiDB-lite"/>
    </source>
</evidence>
<dbReference type="EMBL" id="NHZQ01000363">
    <property type="protein sequence ID" value="PSK40237.1"/>
    <property type="molecule type" value="Genomic_DNA"/>
</dbReference>
<accession>A0A2P7YWC4</accession>
<sequence>MADFSSHSPRPGKSQRRGLATSQSAMADQKAVALHCLREGLDESLQEGLLQPEHNSKQPGMRSDMGQKQASRQKRLKRADERSHDEYAVLKEQLRERDWTIARSETDLANSIDVILGHRKSPDCPDNATLRKELDSLLYQITRWAKITFVKSKIDIKLKRVYCIESSDLPDLLKQDMSGYCTTQDAQYKRDILACLVA</sequence>
<proteinExistence type="predicted"/>
<keyword evidence="3" id="KW-1185">Reference proteome</keyword>
<reference evidence="2 3" key="1">
    <citation type="submission" date="2017-05" db="EMBL/GenBank/DDBJ databases">
        <title>Draft genome sequence of Elsinoe australis.</title>
        <authorList>
            <person name="Cheng Q."/>
        </authorList>
    </citation>
    <scope>NUCLEOTIDE SEQUENCE [LARGE SCALE GENOMIC DNA]</scope>
    <source>
        <strain evidence="2 3">NL1</strain>
    </source>
</reference>
<feature type="region of interest" description="Disordered" evidence="1">
    <location>
        <begin position="45"/>
        <end position="83"/>
    </location>
</feature>
<dbReference type="AlphaFoldDB" id="A0A2P7YWC4"/>
<protein>
    <submittedName>
        <fullName evidence="2">Regulator of nonsense transcripts 2</fullName>
    </submittedName>
</protein>
<comment type="caution">
    <text evidence="2">The sequence shown here is derived from an EMBL/GenBank/DDBJ whole genome shotgun (WGS) entry which is preliminary data.</text>
</comment>
<evidence type="ECO:0000313" key="2">
    <source>
        <dbReference type="EMBL" id="PSK40237.1"/>
    </source>
</evidence>
<dbReference type="Proteomes" id="UP000243723">
    <property type="component" value="Unassembled WGS sequence"/>
</dbReference>
<feature type="region of interest" description="Disordered" evidence="1">
    <location>
        <begin position="1"/>
        <end position="29"/>
    </location>
</feature>
<gene>
    <name evidence="2" type="ORF">B9Z65_8177</name>
</gene>
<organism evidence="2 3">
    <name type="scientific">Elsinoe australis</name>
    <dbReference type="NCBI Taxonomy" id="40998"/>
    <lineage>
        <taxon>Eukaryota</taxon>
        <taxon>Fungi</taxon>
        <taxon>Dikarya</taxon>
        <taxon>Ascomycota</taxon>
        <taxon>Pezizomycotina</taxon>
        <taxon>Dothideomycetes</taxon>
        <taxon>Dothideomycetidae</taxon>
        <taxon>Myriangiales</taxon>
        <taxon>Elsinoaceae</taxon>
        <taxon>Elsinoe</taxon>
    </lineage>
</organism>
<evidence type="ECO:0000313" key="3">
    <source>
        <dbReference type="Proteomes" id="UP000243723"/>
    </source>
</evidence>
<name>A0A2P7YWC4_9PEZI</name>